<evidence type="ECO:0000259" key="1">
    <source>
        <dbReference type="Pfam" id="PF21831"/>
    </source>
</evidence>
<dbReference type="OrthoDB" id="5515732at2"/>
<gene>
    <name evidence="2" type="ORF">BC793_12028</name>
</gene>
<dbReference type="RefSeq" id="WP_146246565.1">
    <property type="nucleotide sequence ID" value="NZ_BONA01000073.1"/>
</dbReference>
<evidence type="ECO:0000313" key="3">
    <source>
        <dbReference type="Proteomes" id="UP000245697"/>
    </source>
</evidence>
<comment type="caution">
    <text evidence="2">The sequence shown here is derived from an EMBL/GenBank/DDBJ whole genome shotgun (WGS) entry which is preliminary data.</text>
</comment>
<dbReference type="Pfam" id="PF21831">
    <property type="entry name" value="DUF6891"/>
    <property type="match status" value="1"/>
</dbReference>
<proteinExistence type="predicted"/>
<evidence type="ECO:0000313" key="2">
    <source>
        <dbReference type="EMBL" id="PWK40089.1"/>
    </source>
</evidence>
<keyword evidence="3" id="KW-1185">Reference proteome</keyword>
<protein>
    <recommendedName>
        <fullName evidence="1">DUF6891 domain-containing protein</fullName>
    </recommendedName>
</protein>
<reference evidence="2 3" key="1">
    <citation type="submission" date="2018-05" db="EMBL/GenBank/DDBJ databases">
        <title>Genomic Encyclopedia of Archaeal and Bacterial Type Strains, Phase II (KMG-II): from individual species to whole genera.</title>
        <authorList>
            <person name="Goeker M."/>
        </authorList>
    </citation>
    <scope>NUCLEOTIDE SEQUENCE [LARGE SCALE GENOMIC DNA]</scope>
    <source>
        <strain evidence="2 3">DSM 45184</strain>
    </source>
</reference>
<accession>A0A316F3R0</accession>
<dbReference type="AlphaFoldDB" id="A0A316F3R0"/>
<dbReference type="Proteomes" id="UP000245697">
    <property type="component" value="Unassembled WGS sequence"/>
</dbReference>
<name>A0A316F3R0_9ACTN</name>
<dbReference type="InterPro" id="IPR054186">
    <property type="entry name" value="DUF6891"/>
</dbReference>
<organism evidence="2 3">
    <name type="scientific">Actinoplanes xinjiangensis</name>
    <dbReference type="NCBI Taxonomy" id="512350"/>
    <lineage>
        <taxon>Bacteria</taxon>
        <taxon>Bacillati</taxon>
        <taxon>Actinomycetota</taxon>
        <taxon>Actinomycetes</taxon>
        <taxon>Micromonosporales</taxon>
        <taxon>Micromonosporaceae</taxon>
        <taxon>Actinoplanes</taxon>
    </lineage>
</organism>
<dbReference type="EMBL" id="QGGR01000020">
    <property type="protein sequence ID" value="PWK40089.1"/>
    <property type="molecule type" value="Genomic_DNA"/>
</dbReference>
<feature type="domain" description="DUF6891" evidence="1">
    <location>
        <begin position="25"/>
        <end position="219"/>
    </location>
</feature>
<sequence>MNAWVYNDRPEGVSFLPGRITGPARTEIEEEIWTWIVRGEDDPAEFVDYLDDDEERHGLTDAELTAAYEKALAVRRDQQRSWGEVRSNLTRAFDDLNARGVLARENFSCCGTCASAEIHDERDESRHWHGYVWYHQQDTDSLIADPSGSVYLGYGVYPPEDFDEDAYEALSDEEKQAAYQIDLEHLMDSVVFPTLENHGMQVVWNRDQAKRILVTGAHWYAPLDV</sequence>